<accession>Q6CXF5</accession>
<feature type="region of interest" description="Disordered" evidence="1">
    <location>
        <begin position="298"/>
        <end position="406"/>
    </location>
</feature>
<gene>
    <name evidence="2" type="ORF">KLLA0_A08756g</name>
</gene>
<feature type="compositionally biased region" description="Basic and acidic residues" evidence="1">
    <location>
        <begin position="325"/>
        <end position="335"/>
    </location>
</feature>
<dbReference type="InParanoid" id="Q6CXF5"/>
<feature type="compositionally biased region" description="Low complexity" evidence="1">
    <location>
        <begin position="461"/>
        <end position="475"/>
    </location>
</feature>
<feature type="region of interest" description="Disordered" evidence="1">
    <location>
        <begin position="242"/>
        <end position="266"/>
    </location>
</feature>
<dbReference type="PANTHER" id="PTHR28284">
    <property type="entry name" value="NUCLEOPORIN NUP60"/>
    <property type="match status" value="1"/>
</dbReference>
<organism evidence="2 3">
    <name type="scientific">Kluyveromyces lactis (strain ATCC 8585 / CBS 2359 / DSM 70799 / NBRC 1267 / NRRL Y-1140 / WM37)</name>
    <name type="common">Yeast</name>
    <name type="synonym">Candida sphaerica</name>
    <dbReference type="NCBI Taxonomy" id="284590"/>
    <lineage>
        <taxon>Eukaryota</taxon>
        <taxon>Fungi</taxon>
        <taxon>Dikarya</taxon>
        <taxon>Ascomycota</taxon>
        <taxon>Saccharomycotina</taxon>
        <taxon>Saccharomycetes</taxon>
        <taxon>Saccharomycetales</taxon>
        <taxon>Saccharomycetaceae</taxon>
        <taxon>Kluyveromyces</taxon>
    </lineage>
</organism>
<dbReference type="FunCoup" id="Q6CXF5">
    <property type="interactions" value="315"/>
</dbReference>
<dbReference type="PaxDb" id="284590-Q6CXF5"/>
<dbReference type="AlphaFoldDB" id="Q6CXF5"/>
<reference evidence="2 3" key="1">
    <citation type="journal article" date="2004" name="Nature">
        <title>Genome evolution in yeasts.</title>
        <authorList>
            <consortium name="Genolevures"/>
            <person name="Dujon B."/>
            <person name="Sherman D."/>
            <person name="Fischer G."/>
            <person name="Durrens P."/>
            <person name="Casaregola S."/>
            <person name="Lafontaine I."/>
            <person name="de Montigny J."/>
            <person name="Marck C."/>
            <person name="Neuveglise C."/>
            <person name="Talla E."/>
            <person name="Goffard N."/>
            <person name="Frangeul L."/>
            <person name="Aigle M."/>
            <person name="Anthouard V."/>
            <person name="Babour A."/>
            <person name="Barbe V."/>
            <person name="Barnay S."/>
            <person name="Blanchin S."/>
            <person name="Beckerich J.M."/>
            <person name="Beyne E."/>
            <person name="Bleykasten C."/>
            <person name="Boisrame A."/>
            <person name="Boyer J."/>
            <person name="Cattolico L."/>
            <person name="Confanioleri F."/>
            <person name="de Daruvar A."/>
            <person name="Despons L."/>
            <person name="Fabre E."/>
            <person name="Fairhead C."/>
            <person name="Ferry-Dumazet H."/>
            <person name="Groppi A."/>
            <person name="Hantraye F."/>
            <person name="Hennequin C."/>
            <person name="Jauniaux N."/>
            <person name="Joyet P."/>
            <person name="Kachouri R."/>
            <person name="Kerrest A."/>
            <person name="Koszul R."/>
            <person name="Lemaire M."/>
            <person name="Lesur I."/>
            <person name="Ma L."/>
            <person name="Muller H."/>
            <person name="Nicaud J.M."/>
            <person name="Nikolski M."/>
            <person name="Oztas S."/>
            <person name="Ozier-Kalogeropoulos O."/>
            <person name="Pellenz S."/>
            <person name="Potier S."/>
            <person name="Richard G.F."/>
            <person name="Straub M.L."/>
            <person name="Suleau A."/>
            <person name="Swennene D."/>
            <person name="Tekaia F."/>
            <person name="Wesolowski-Louvel M."/>
            <person name="Westhof E."/>
            <person name="Wirth B."/>
            <person name="Zeniou-Meyer M."/>
            <person name="Zivanovic I."/>
            <person name="Bolotin-Fukuhara M."/>
            <person name="Thierry A."/>
            <person name="Bouchier C."/>
            <person name="Caudron B."/>
            <person name="Scarpelli C."/>
            <person name="Gaillardin C."/>
            <person name="Weissenbach J."/>
            <person name="Wincker P."/>
            <person name="Souciet J.L."/>
        </authorList>
    </citation>
    <scope>NUCLEOTIDE SEQUENCE [LARGE SCALE GENOMIC DNA]</scope>
    <source>
        <strain evidence="3">ATCC 8585 / CBS 2359 / DSM 70799 / NBRC 1267 / NRRL Y-1140 / WM37</strain>
    </source>
</reference>
<evidence type="ECO:0000313" key="3">
    <source>
        <dbReference type="Proteomes" id="UP000000598"/>
    </source>
</evidence>
<dbReference type="GO" id="GO:0016973">
    <property type="term" value="P:poly(A)+ mRNA export from nucleus"/>
    <property type="evidence" value="ECO:0007669"/>
    <property type="project" value="TreeGrafter"/>
</dbReference>
<feature type="compositionally biased region" description="Basic and acidic residues" evidence="1">
    <location>
        <begin position="47"/>
        <end position="58"/>
    </location>
</feature>
<dbReference type="eggNOG" id="ENOG502RZ4Z">
    <property type="taxonomic scope" value="Eukaryota"/>
</dbReference>
<dbReference type="EMBL" id="CR382121">
    <property type="protein sequence ID" value="CAH02972.2"/>
    <property type="molecule type" value="Genomic_DNA"/>
</dbReference>
<dbReference type="STRING" id="284590.Q6CXF5"/>
<dbReference type="GO" id="GO:0034398">
    <property type="term" value="P:telomere tethering at nuclear periphery"/>
    <property type="evidence" value="ECO:0007669"/>
    <property type="project" value="TreeGrafter"/>
</dbReference>
<dbReference type="PANTHER" id="PTHR28284:SF1">
    <property type="entry name" value="NUCLEOPORIN NUP60"/>
    <property type="match status" value="1"/>
</dbReference>
<feature type="compositionally biased region" description="Polar residues" evidence="1">
    <location>
        <begin position="379"/>
        <end position="406"/>
    </location>
</feature>
<name>Q6CXF5_KLULA</name>
<dbReference type="KEGG" id="kla:KLLA0_A08756g"/>
<evidence type="ECO:0000313" key="2">
    <source>
        <dbReference type="EMBL" id="CAH02972.2"/>
    </source>
</evidence>
<dbReference type="InterPro" id="IPR034432">
    <property type="entry name" value="Nup60"/>
</dbReference>
<sequence length="539" mass="58960">MTNNRKSYIVRNSIAPYKKPTHSVVTGNSRKPSFFNKIKSFFQNQEVRQKEAKNEPKHIANGQRRSTSSFSVPGGFYDSQAAAESSAILSRALGAQTAESTFADDNEAEEEDPNVSNAKLASFFQEKGDRPLTEMEMEGVISVMKRCRSVSSTPFGSRIISESKTIPNSKVLRTTSESVATPLKATSYTPRYEDSSVGNNSIRSTRSSVTRRIFDYSKVPSPYRTTVYKYSAATLPSKSANATLPLQPTETKNKITRNRSPPKKLSNTASALMSILDGDNDRNDHTKLSIASNLANPYSSHVSRVRKSKPIAETTTHSPSTPAKVTDKPHVDHQESSNTGLQTNTSLKEISKSVNGVSHPEEPHKVEEPNTLNNNNTTQYKPSVSSSLRQTVVAETSPAKDQTTKQLSAEQIFGNSNSNKPASSFSFSFQKPEPFVLPSMGSTSENNKTDSIESKTGLKAPPKSKLSPLPTVESPSIIEPEAEIGDKIDPNTTSKIPAPAVISTKMQDQFTFGEVPKSNVDPASIDKAKVEQYKSMFIF</sequence>
<keyword evidence="3" id="KW-1185">Reference proteome</keyword>
<dbReference type="HOGENOM" id="CLU_037434_0_0_1"/>
<dbReference type="Proteomes" id="UP000000598">
    <property type="component" value="Chromosome A"/>
</dbReference>
<dbReference type="GO" id="GO:0044615">
    <property type="term" value="C:nuclear pore nuclear basket"/>
    <property type="evidence" value="ECO:0007669"/>
    <property type="project" value="InterPro"/>
</dbReference>
<feature type="compositionally biased region" description="Polar residues" evidence="1">
    <location>
        <begin position="313"/>
        <end position="323"/>
    </location>
</feature>
<proteinExistence type="predicted"/>
<feature type="region of interest" description="Disordered" evidence="1">
    <location>
        <begin position="437"/>
        <end position="475"/>
    </location>
</feature>
<dbReference type="GO" id="GO:0008298">
    <property type="term" value="P:intracellular mRNA localization"/>
    <property type="evidence" value="ECO:0007669"/>
    <property type="project" value="TreeGrafter"/>
</dbReference>
<protein>
    <submittedName>
        <fullName evidence="2">KLLA0A08756p</fullName>
    </submittedName>
</protein>
<dbReference type="GO" id="GO:0006607">
    <property type="term" value="P:NLS-bearing protein import into nucleus"/>
    <property type="evidence" value="ECO:0007669"/>
    <property type="project" value="TreeGrafter"/>
</dbReference>
<dbReference type="GO" id="GO:0031990">
    <property type="term" value="P:mRNA export from nucleus in response to heat stress"/>
    <property type="evidence" value="ECO:0007669"/>
    <property type="project" value="TreeGrafter"/>
</dbReference>
<feature type="region of interest" description="Disordered" evidence="1">
    <location>
        <begin position="46"/>
        <end position="72"/>
    </location>
</feature>
<feature type="compositionally biased region" description="Polar residues" evidence="1">
    <location>
        <begin position="336"/>
        <end position="356"/>
    </location>
</feature>
<feature type="compositionally biased region" description="Basic and acidic residues" evidence="1">
    <location>
        <begin position="359"/>
        <end position="368"/>
    </location>
</feature>
<evidence type="ECO:0000256" key="1">
    <source>
        <dbReference type="SAM" id="MobiDB-lite"/>
    </source>
</evidence>
<dbReference type="GO" id="GO:0017056">
    <property type="term" value="F:structural constituent of nuclear pore"/>
    <property type="evidence" value="ECO:0007669"/>
    <property type="project" value="InterPro"/>
</dbReference>